<evidence type="ECO:0000256" key="1">
    <source>
        <dbReference type="SAM" id="MobiDB-lite"/>
    </source>
</evidence>
<gene>
    <name evidence="2" type="ORF">B296_00041343</name>
</gene>
<feature type="compositionally biased region" description="Basic and acidic residues" evidence="1">
    <location>
        <begin position="24"/>
        <end position="37"/>
    </location>
</feature>
<feature type="region of interest" description="Disordered" evidence="1">
    <location>
        <begin position="1"/>
        <end position="60"/>
    </location>
</feature>
<organism evidence="2 3">
    <name type="scientific">Ensete ventricosum</name>
    <name type="common">Abyssinian banana</name>
    <name type="synonym">Musa ensete</name>
    <dbReference type="NCBI Taxonomy" id="4639"/>
    <lineage>
        <taxon>Eukaryota</taxon>
        <taxon>Viridiplantae</taxon>
        <taxon>Streptophyta</taxon>
        <taxon>Embryophyta</taxon>
        <taxon>Tracheophyta</taxon>
        <taxon>Spermatophyta</taxon>
        <taxon>Magnoliopsida</taxon>
        <taxon>Liliopsida</taxon>
        <taxon>Zingiberales</taxon>
        <taxon>Musaceae</taxon>
        <taxon>Ensete</taxon>
    </lineage>
</organism>
<feature type="compositionally biased region" description="Basic and acidic residues" evidence="1">
    <location>
        <begin position="1"/>
        <end position="14"/>
    </location>
</feature>
<dbReference type="EMBL" id="AMZH03019656">
    <property type="protein sequence ID" value="RRT40085.1"/>
    <property type="molecule type" value="Genomic_DNA"/>
</dbReference>
<reference evidence="2 3" key="1">
    <citation type="journal article" date="2014" name="Agronomy (Basel)">
        <title>A Draft Genome Sequence for Ensete ventricosum, the Drought-Tolerant Tree Against Hunger.</title>
        <authorList>
            <person name="Harrison J."/>
            <person name="Moore K.A."/>
            <person name="Paszkiewicz K."/>
            <person name="Jones T."/>
            <person name="Grant M."/>
            <person name="Ambacheew D."/>
            <person name="Muzemil S."/>
            <person name="Studholme D.J."/>
        </authorList>
    </citation>
    <scope>NUCLEOTIDE SEQUENCE [LARGE SCALE GENOMIC DNA]</scope>
</reference>
<evidence type="ECO:0000313" key="2">
    <source>
        <dbReference type="EMBL" id="RRT40085.1"/>
    </source>
</evidence>
<dbReference type="AlphaFoldDB" id="A0A426XKW2"/>
<evidence type="ECO:0000313" key="3">
    <source>
        <dbReference type="Proteomes" id="UP000287651"/>
    </source>
</evidence>
<protein>
    <submittedName>
        <fullName evidence="2">Uncharacterized protein</fullName>
    </submittedName>
</protein>
<sequence>MTRESPRPHARGDRAYPNPYARDPTSDHDSRIPEVGRRGPPTHSHSIGSHPRCAPMAPARNRRRSAGVLGSFPAQPWKIGRIVVNQVGSVEKGYNMMWLLAAGCYVERVLRGIIFGKSLLGSQNLGLHMLLKDLGILSNKRQSLL</sequence>
<comment type="caution">
    <text evidence="2">The sequence shown here is derived from an EMBL/GenBank/DDBJ whole genome shotgun (WGS) entry which is preliminary data.</text>
</comment>
<dbReference type="Proteomes" id="UP000287651">
    <property type="component" value="Unassembled WGS sequence"/>
</dbReference>
<accession>A0A426XKW2</accession>
<name>A0A426XKW2_ENSVE</name>
<proteinExistence type="predicted"/>